<sequence>MQKALLSAQQKSSKDWKLKMAVNHLMQNLNSPSVDFLSTYLTLPILNGKSLSDIKNTECSDGLKQKYEDKKKKKFISNITCHLCI</sequence>
<protein>
    <submittedName>
        <fullName evidence="1">Uncharacterized protein CG3556</fullName>
    </submittedName>
</protein>
<dbReference type="AlphaFoldDB" id="A0AAV4QWE9"/>
<evidence type="ECO:0000313" key="1">
    <source>
        <dbReference type="EMBL" id="GIY12422.1"/>
    </source>
</evidence>
<proteinExistence type="predicted"/>
<comment type="caution">
    <text evidence="1">The sequence shown here is derived from an EMBL/GenBank/DDBJ whole genome shotgun (WGS) entry which is preliminary data.</text>
</comment>
<organism evidence="1 2">
    <name type="scientific">Caerostris extrusa</name>
    <name type="common">Bark spider</name>
    <name type="synonym">Caerostris bankana</name>
    <dbReference type="NCBI Taxonomy" id="172846"/>
    <lineage>
        <taxon>Eukaryota</taxon>
        <taxon>Metazoa</taxon>
        <taxon>Ecdysozoa</taxon>
        <taxon>Arthropoda</taxon>
        <taxon>Chelicerata</taxon>
        <taxon>Arachnida</taxon>
        <taxon>Araneae</taxon>
        <taxon>Araneomorphae</taxon>
        <taxon>Entelegynae</taxon>
        <taxon>Araneoidea</taxon>
        <taxon>Araneidae</taxon>
        <taxon>Caerostris</taxon>
    </lineage>
</organism>
<accession>A0AAV4QWE9</accession>
<gene>
    <name evidence="1" type="primary">CG3556_4</name>
    <name evidence="1" type="ORF">CEXT_756101</name>
</gene>
<evidence type="ECO:0000313" key="2">
    <source>
        <dbReference type="Proteomes" id="UP001054945"/>
    </source>
</evidence>
<reference evidence="1 2" key="1">
    <citation type="submission" date="2021-06" db="EMBL/GenBank/DDBJ databases">
        <title>Caerostris extrusa draft genome.</title>
        <authorList>
            <person name="Kono N."/>
            <person name="Arakawa K."/>
        </authorList>
    </citation>
    <scope>NUCLEOTIDE SEQUENCE [LARGE SCALE GENOMIC DNA]</scope>
</reference>
<keyword evidence="2" id="KW-1185">Reference proteome</keyword>
<dbReference type="Proteomes" id="UP001054945">
    <property type="component" value="Unassembled WGS sequence"/>
</dbReference>
<dbReference type="Gene3D" id="1.50.10.20">
    <property type="match status" value="1"/>
</dbReference>
<dbReference type="EMBL" id="BPLR01006789">
    <property type="protein sequence ID" value="GIY12422.1"/>
    <property type="molecule type" value="Genomic_DNA"/>
</dbReference>
<name>A0AAV4QWE9_CAEEX</name>